<gene>
    <name evidence="3" type="ORF">VCUG_00774</name>
</gene>
<reference evidence="4" key="1">
    <citation type="submission" date="2011-03" db="EMBL/GenBank/DDBJ databases">
        <title>The genome sequence of Vavraia culicis strain floridensis.</title>
        <authorList>
            <consortium name="The Broad Institute Genome Sequencing Platform"/>
            <person name="Cuomo C."/>
            <person name="Becnel J."/>
            <person name="Sanscrainte N."/>
            <person name="Young S.K."/>
            <person name="Zeng Q."/>
            <person name="Gargeya S."/>
            <person name="Fitzgerald M."/>
            <person name="Haas B."/>
            <person name="Abouelleil A."/>
            <person name="Alvarado L."/>
            <person name="Arachchi H.M."/>
            <person name="Berlin A."/>
            <person name="Chapman S.B."/>
            <person name="Gearin G."/>
            <person name="Goldberg J."/>
            <person name="Griggs A."/>
            <person name="Gujja S."/>
            <person name="Hansen M."/>
            <person name="Heiman D."/>
            <person name="Howarth C."/>
            <person name="Larimer J."/>
            <person name="Lui A."/>
            <person name="MacDonald P.J.P."/>
            <person name="McCowen C."/>
            <person name="Montmayeur A."/>
            <person name="Murphy C."/>
            <person name="Neiman D."/>
            <person name="Pearson M."/>
            <person name="Priest M."/>
            <person name="Roberts A."/>
            <person name="Saif S."/>
            <person name="Shea T."/>
            <person name="Sisk P."/>
            <person name="Stolte C."/>
            <person name="Sykes S."/>
            <person name="Wortman J."/>
            <person name="Nusbaum C."/>
            <person name="Birren B."/>
        </authorList>
    </citation>
    <scope>NUCLEOTIDE SEQUENCE [LARGE SCALE GENOMIC DNA]</scope>
    <source>
        <strain evidence="4">floridensis</strain>
    </source>
</reference>
<dbReference type="EMBL" id="GL877413">
    <property type="protein sequence ID" value="ELA47692.1"/>
    <property type="molecule type" value="Genomic_DNA"/>
</dbReference>
<dbReference type="AlphaFoldDB" id="L2GWE9"/>
<sequence length="393" mass="44749">MLILLISEFLFALGGSITYMAWENDPAKVVANSHGYMKLMDKTKLRSSNVHNVRLFRENDSYVLRFGRSRLCYDNTKQRVKVCRRQKMRSTWELVKTGLSYLVRQNEKCIAPTNTIERVNQESELTLKDCDSPDVLRIQFNNTEGEILDVPTVKTEMTREVESPKMKVLTLERRNAVKPAKEILTGNEVVVAHNPREIVRSVEVEPEVVKPDVQVVEEQKIVKHATPVVRKVIASPVVEKEVVVKKPEPSSLVIKEKPIAKTKKIIMEQEPAATKRLVVEKEPDVTLVNPVKTTEIVNAPKVVEAEQDTAIIKTKTPVKAIRPANTHETTSKRTSTFEKEDEEFMRGTRGFQESIGDNLDKLVHSNTKETVVKRSSRAETCEYDKLTGTYRCH</sequence>
<dbReference type="VEuPathDB" id="MicrosporidiaDB:VCUG_00774"/>
<protein>
    <recommendedName>
        <fullName evidence="5">Ricin B lectin domain-containing protein</fullName>
    </recommendedName>
</protein>
<organism evidence="3 4">
    <name type="scientific">Vavraia culicis (isolate floridensis)</name>
    <name type="common">Microsporidian parasite</name>
    <dbReference type="NCBI Taxonomy" id="948595"/>
    <lineage>
        <taxon>Eukaryota</taxon>
        <taxon>Fungi</taxon>
        <taxon>Fungi incertae sedis</taxon>
        <taxon>Microsporidia</taxon>
        <taxon>Pleistophoridae</taxon>
        <taxon>Vavraia</taxon>
    </lineage>
</organism>
<dbReference type="OrthoDB" id="10347507at2759"/>
<dbReference type="GeneID" id="19878659"/>
<feature type="chain" id="PRO_5003960216" description="Ricin B lectin domain-containing protein" evidence="2">
    <location>
        <begin position="17"/>
        <end position="393"/>
    </location>
</feature>
<proteinExistence type="predicted"/>
<dbReference type="RefSeq" id="XP_008073797.1">
    <property type="nucleotide sequence ID" value="XM_008075606.1"/>
</dbReference>
<name>L2GWE9_VAVCU</name>
<accession>L2GWE9</accession>
<dbReference type="InParanoid" id="L2GWE9"/>
<feature type="compositionally biased region" description="Basic and acidic residues" evidence="1">
    <location>
        <begin position="329"/>
        <end position="338"/>
    </location>
</feature>
<evidence type="ECO:0000313" key="3">
    <source>
        <dbReference type="EMBL" id="ELA47692.1"/>
    </source>
</evidence>
<dbReference type="OMA" id="RPANTHE"/>
<dbReference type="HOGENOM" id="CLU_702454_0_0_1"/>
<evidence type="ECO:0008006" key="5">
    <source>
        <dbReference type="Google" id="ProtNLM"/>
    </source>
</evidence>
<evidence type="ECO:0000256" key="1">
    <source>
        <dbReference type="SAM" id="MobiDB-lite"/>
    </source>
</evidence>
<feature type="region of interest" description="Disordered" evidence="1">
    <location>
        <begin position="325"/>
        <end position="344"/>
    </location>
</feature>
<feature type="signal peptide" evidence="2">
    <location>
        <begin position="1"/>
        <end position="16"/>
    </location>
</feature>
<keyword evidence="2" id="KW-0732">Signal</keyword>
<keyword evidence="4" id="KW-1185">Reference proteome</keyword>
<dbReference type="Proteomes" id="UP000011081">
    <property type="component" value="Unassembled WGS sequence"/>
</dbReference>
<evidence type="ECO:0000256" key="2">
    <source>
        <dbReference type="SAM" id="SignalP"/>
    </source>
</evidence>
<evidence type="ECO:0000313" key="4">
    <source>
        <dbReference type="Proteomes" id="UP000011081"/>
    </source>
</evidence>